<proteinExistence type="predicted"/>
<keyword evidence="1" id="KW-0645">Protease</keyword>
<dbReference type="InterPro" id="IPR022409">
    <property type="entry name" value="PKD/Chitinase_dom"/>
</dbReference>
<dbReference type="SUPFAM" id="SSF49785">
    <property type="entry name" value="Galactose-binding domain-like"/>
    <property type="match status" value="1"/>
</dbReference>
<dbReference type="GO" id="GO:0004252">
    <property type="term" value="F:serine-type endopeptidase activity"/>
    <property type="evidence" value="ECO:0007669"/>
    <property type="project" value="InterPro"/>
</dbReference>
<dbReference type="Gene3D" id="2.60.120.260">
    <property type="entry name" value="Galactose-binding domain-like"/>
    <property type="match status" value="1"/>
</dbReference>
<accession>A0A923T6T8</accession>
<dbReference type="RefSeq" id="WP_187465064.1">
    <property type="nucleotide sequence ID" value="NZ_JACSIT010000040.1"/>
</dbReference>
<dbReference type="EMBL" id="JACSIT010000040">
    <property type="protein sequence ID" value="MBC6992936.1"/>
    <property type="molecule type" value="Genomic_DNA"/>
</dbReference>
<evidence type="ECO:0000313" key="4">
    <source>
        <dbReference type="EMBL" id="MBC6992936.1"/>
    </source>
</evidence>
<evidence type="ECO:0000256" key="2">
    <source>
        <dbReference type="ARBA" id="ARBA00022801"/>
    </source>
</evidence>
<dbReference type="InterPro" id="IPR008979">
    <property type="entry name" value="Galactose-bd-like_sf"/>
</dbReference>
<reference evidence="4" key="1">
    <citation type="submission" date="2020-08" db="EMBL/GenBank/DDBJ databases">
        <title>Lewinella bacteria from marine environments.</title>
        <authorList>
            <person name="Zhong Y."/>
        </authorList>
    </citation>
    <scope>NUCLEOTIDE SEQUENCE</scope>
    <source>
        <strain evidence="4">KCTC 42187</strain>
    </source>
</reference>
<protein>
    <submittedName>
        <fullName evidence="4">Gliding motility-associated C-terminal domain-containing protein</fullName>
    </submittedName>
</protein>
<gene>
    <name evidence="4" type="ORF">H9S92_02055</name>
</gene>
<organism evidence="4 5">
    <name type="scientific">Neolewinella lacunae</name>
    <dbReference type="NCBI Taxonomy" id="1517758"/>
    <lineage>
        <taxon>Bacteria</taxon>
        <taxon>Pseudomonadati</taxon>
        <taxon>Bacteroidota</taxon>
        <taxon>Saprospiria</taxon>
        <taxon>Saprospirales</taxon>
        <taxon>Lewinellaceae</taxon>
        <taxon>Neolewinella</taxon>
    </lineage>
</organism>
<dbReference type="Pfam" id="PF13585">
    <property type="entry name" value="CHU_C"/>
    <property type="match status" value="1"/>
</dbReference>
<sequence>MAYILFPTALWGQVFQGEQNLPIPPNAGSGATVGITVSNANVTGVGTLGGCRTLQRVLINVLHTWTGDVAIFLISPAGTILELTSGNGGAGNNWSNTEFRDDAPTNIVFGGPPYTGSFRPEGRQQSLTPPFSNVPALETFTLAGTFAGENADGNWQLYVNDFVFADIGEILNWELEFSTSSSALDVTLDASATVACPGTPVDLSVVGVIPPGATYSWSTGAATPSISVNPTTPTLYRVTVTDGGCEVELEQLIEPAPALDLGADEEICSGESISLSSNGSGPVTWSTGQTAATINVAPTTTTTYTATANFGSCTVTDQITVNVLPPPNVAAGPDQSICAGESVVLTATGDGPFTWSNGQTGANITVNPTTSTTYTVRVGSGSCQSTDFQTVTVTAQPTLDLGGDQVYCAGEATTLTAFGSYTNVVWNTGATGPTIPLHTTGTQVYTATASNGNCSVSESVTITITPAPQVTAGPDQSICAGESVVLTATGDGPFFWSDGQTGASITVSPTTSTTYTVRVGSGSCQSTADQAVTVTAQPTLDLGGDQVYCAGEATTLTALGSYTDVVWNTGATGPTIPLHTTGTQVYSATASNGNCSVSESVTITITPAPQVTAGPDQSICAGESVVLTATGDGPFTWSNGQTGASITVNPTTSTTYTVRVGSGSCQSTDAQAVTVTAQPTLDLGGDQVYCAGEATTLTALGSYTNVVWNTGATGPTIPLHTTGTQVYSATASNGNCSVSESVTITITPAPQVTAGPDQSICAGESVVLTATGDGPFTWSNGQTGASITVSPTTSTTYTVRVGSGNCRSTDEQTVTVTAPPTLDLGGNQVYCAGEATTLTAFGSYTDVVWNTGATGPTISLHTAGTEEYTATASNGNCTVSETVLITITPVPQVTAGPDQNICSGETAVLTATGDGPFFWSNGQTGASITVSPTTSTTYTVRVGSGNCRSTDELAVTVSPQPTLDLGGDQVYCAGEATTLTAVGDFTSILWGDGQTTPTIALQTEGTQTYTATASTGNCSVSASTTITVLDVVSADAGPDQSLCAGDTLALTASGSGPFTWSTGFTGETILVNPLRDTSFVVVAGAGNCQVSDTVAVEVRPLPTLDLGGDQVYCAGEATTLTAVGDFTDILWGDGQTTPTIPLQTEGTQTFTATASTGNCSVSATSTITVLAVVSADAGPDQSLCAGDTLTLTASGSGPFTWSTGFTGETILVNPLRDTSFVVVAGAGNCQVSDTVAVQVRPLPEVALGPDVSVCAGEEITLASQFPAAAYDWSDGSSASTLTLRPVAGGDFALTVTSAAGCSAADTLRVAVRAPTINLGPDRVICPGDSLVLTAPIAEAYAWSTGSQERVLRLAPTADQTVSLLATIEGCTASDTIQVQVTNDFVLSFGSNPNLCPGDSITLRPQGTGPFRWSTGEVAEEITVRPAASAFISASVGTGNCAVTDSVFLTVLPAATADLGADQSLCLGETTDLIPQGDGVAFAWSNGAATSTLTVQADTSVSIGVVVTNAAGCTASDTINLDVTVPRLSLTPVPEICPGDTITLRAADAESYAWESGEITPAIRVSPTATTVYRVVGFTETCSVTDSVRVTVRPRASVFAGEDRSICPGTSTLLTASGDGPFRWSDGTVGPELEVMPQTAQTYFAVAGAGNCQDTAFVRVDLFAEVSAELGADREICRGDSVALRAQTGTAGFSWADGDFAAERLVMPTETTTYRILATENGCTASDSVTVVVNDLPTLGLLETDCAPDNLSYSVTLAVAGGAPPYLVNNAAVTDTVVLGGIVSGTPFTALLTDANNCATTLIDVVDCGCTEIFLRAPERGCNGSLESRDLTALLPPGAPPGTWSVVNPDANGRPFVSGASLSLAGTTAGQYVLQYLPDGAALECLPDYRVVIEIEDPPSAGVQSTVEERCAASAESLDLFAELLGAAAGGSWEAASENTVNNPAVDLSSGSFLLADQPPGEYRFRYRAPEGAGCPGGVAEVVIRLVGIEVDGVALPPDCADACSGTILVNAPDPTWRYALDGGVPAAETRFGGLCAGTYALRAENDLGCTATLELRIPQVNTPEIVVLGNTSLLLGDSTVLRLLSNAPADSVVWSPAVNCLDPACQTVSVRPQETTIYSLRFISAFGCPADTVVQVEVDERVGVYVPTAFSPNGDGINDLLTVYAGTAILSVENFRLFDRWGGQLVNFPQIPLGDASFGWDGNTNDGRPLPPAVYVYQLSFTRLDGSKELVTGEVTLVR</sequence>
<dbReference type="GO" id="GO:0006508">
    <property type="term" value="P:proteolysis"/>
    <property type="evidence" value="ECO:0007669"/>
    <property type="project" value="UniProtKB-KW"/>
</dbReference>
<dbReference type="NCBIfam" id="TIGR04131">
    <property type="entry name" value="Bac_Flav_CTERM"/>
    <property type="match status" value="1"/>
</dbReference>
<keyword evidence="5" id="KW-1185">Reference proteome</keyword>
<dbReference type="SMART" id="SM00089">
    <property type="entry name" value="PKD"/>
    <property type="match status" value="6"/>
</dbReference>
<comment type="caution">
    <text evidence="4">The sequence shown here is derived from an EMBL/GenBank/DDBJ whole genome shotgun (WGS) entry which is preliminary data.</text>
</comment>
<dbReference type="PROSITE" id="PS51829">
    <property type="entry name" value="P_HOMO_B"/>
    <property type="match status" value="1"/>
</dbReference>
<keyword evidence="2" id="KW-0378">Hydrolase</keyword>
<evidence type="ECO:0000256" key="1">
    <source>
        <dbReference type="ARBA" id="ARBA00022670"/>
    </source>
</evidence>
<dbReference type="InterPro" id="IPR026341">
    <property type="entry name" value="T9SS_type_B"/>
</dbReference>
<name>A0A923T6T8_9BACT</name>
<evidence type="ECO:0000259" key="3">
    <source>
        <dbReference type="PROSITE" id="PS51829"/>
    </source>
</evidence>
<dbReference type="Proteomes" id="UP000650081">
    <property type="component" value="Unassembled WGS sequence"/>
</dbReference>
<evidence type="ECO:0000313" key="5">
    <source>
        <dbReference type="Proteomes" id="UP000650081"/>
    </source>
</evidence>
<dbReference type="InterPro" id="IPR002884">
    <property type="entry name" value="P_dom"/>
</dbReference>
<dbReference type="Pfam" id="PF01483">
    <property type="entry name" value="P_proprotein"/>
    <property type="match status" value="1"/>
</dbReference>
<feature type="domain" description="P/Homo B" evidence="3">
    <location>
        <begin position="5"/>
        <end position="183"/>
    </location>
</feature>